<reference evidence="2" key="1">
    <citation type="journal article" date="2019" name="Int. J. Syst. Evol. Microbiol.">
        <title>The Global Catalogue of Microorganisms (GCM) 10K type strain sequencing project: providing services to taxonomists for standard genome sequencing and annotation.</title>
        <authorList>
            <consortium name="The Broad Institute Genomics Platform"/>
            <consortium name="The Broad Institute Genome Sequencing Center for Infectious Disease"/>
            <person name="Wu L."/>
            <person name="Ma J."/>
        </authorList>
    </citation>
    <scope>NUCLEOTIDE SEQUENCE [LARGE SCALE GENOMIC DNA]</scope>
    <source>
        <strain evidence="2">JCM 17695</strain>
    </source>
</reference>
<dbReference type="SUPFAM" id="SSF55961">
    <property type="entry name" value="Bet v1-like"/>
    <property type="match status" value="1"/>
</dbReference>
<dbReference type="InterPro" id="IPR023393">
    <property type="entry name" value="START-like_dom_sf"/>
</dbReference>
<sequence>MIDVVERVDVVAPAAVVWAAVTDWHNQGAWMLGTRVRVVGGDGRSVGSRLWARTGVGPLGFTDRMEITRWEPPVACEVAHVGGLVRGTGGFRVEARGVSRSTLVWWERLTPPFGVAGNLAWKVTGPAFRLGVRHSLRRFADFAEARA</sequence>
<dbReference type="Gene3D" id="3.30.530.20">
    <property type="match status" value="1"/>
</dbReference>
<proteinExistence type="predicted"/>
<name>A0ABW2TH93_9PSEU</name>
<dbReference type="Pfam" id="PF10604">
    <property type="entry name" value="Polyketide_cyc2"/>
    <property type="match status" value="1"/>
</dbReference>
<dbReference type="CDD" id="cd07812">
    <property type="entry name" value="SRPBCC"/>
    <property type="match status" value="1"/>
</dbReference>
<protein>
    <submittedName>
        <fullName evidence="1">SRPBCC family protein</fullName>
    </submittedName>
</protein>
<gene>
    <name evidence="1" type="ORF">ACFQV2_04790</name>
</gene>
<accession>A0ABW2TH93</accession>
<dbReference type="EMBL" id="JBHTEY010000004">
    <property type="protein sequence ID" value="MFC7613044.1"/>
    <property type="molecule type" value="Genomic_DNA"/>
</dbReference>
<dbReference type="Proteomes" id="UP001596512">
    <property type="component" value="Unassembled WGS sequence"/>
</dbReference>
<dbReference type="InterPro" id="IPR019587">
    <property type="entry name" value="Polyketide_cyclase/dehydratase"/>
</dbReference>
<evidence type="ECO:0000313" key="2">
    <source>
        <dbReference type="Proteomes" id="UP001596512"/>
    </source>
</evidence>
<keyword evidence="2" id="KW-1185">Reference proteome</keyword>
<comment type="caution">
    <text evidence="1">The sequence shown here is derived from an EMBL/GenBank/DDBJ whole genome shotgun (WGS) entry which is preliminary data.</text>
</comment>
<organism evidence="1 2">
    <name type="scientific">Actinokineospora soli</name>
    <dbReference type="NCBI Taxonomy" id="1048753"/>
    <lineage>
        <taxon>Bacteria</taxon>
        <taxon>Bacillati</taxon>
        <taxon>Actinomycetota</taxon>
        <taxon>Actinomycetes</taxon>
        <taxon>Pseudonocardiales</taxon>
        <taxon>Pseudonocardiaceae</taxon>
        <taxon>Actinokineospora</taxon>
    </lineage>
</organism>
<evidence type="ECO:0000313" key="1">
    <source>
        <dbReference type="EMBL" id="MFC7613044.1"/>
    </source>
</evidence>